<dbReference type="Pfam" id="PF00015">
    <property type="entry name" value="MCPsignal"/>
    <property type="match status" value="1"/>
</dbReference>
<dbReference type="AlphaFoldDB" id="A0AAW9Q0H2"/>
<gene>
    <name evidence="7" type="ORF">V4F39_06575</name>
</gene>
<dbReference type="FunFam" id="1.10.287.950:FF:000001">
    <property type="entry name" value="Methyl-accepting chemotaxis sensory transducer"/>
    <property type="match status" value="1"/>
</dbReference>
<dbReference type="Pfam" id="PF12729">
    <property type="entry name" value="4HB_MCP_1"/>
    <property type="match status" value="1"/>
</dbReference>
<evidence type="ECO:0000313" key="8">
    <source>
        <dbReference type="Proteomes" id="UP001336250"/>
    </source>
</evidence>
<accession>A0AAW9Q0H2</accession>
<dbReference type="InterPro" id="IPR047347">
    <property type="entry name" value="YvaQ-like_sensor"/>
</dbReference>
<comment type="caution">
    <text evidence="7">The sequence shown here is derived from an EMBL/GenBank/DDBJ whole genome shotgun (WGS) entry which is preliminary data.</text>
</comment>
<name>A0AAW9Q0H2_9BURK</name>
<proteinExistence type="inferred from homology"/>
<dbReference type="SMART" id="SM00283">
    <property type="entry name" value="MA"/>
    <property type="match status" value="1"/>
</dbReference>
<evidence type="ECO:0000313" key="7">
    <source>
        <dbReference type="EMBL" id="MEF7613573.1"/>
    </source>
</evidence>
<dbReference type="CDD" id="cd11386">
    <property type="entry name" value="MCP_signal"/>
    <property type="match status" value="1"/>
</dbReference>
<dbReference type="InterPro" id="IPR004089">
    <property type="entry name" value="MCPsignal_dom"/>
</dbReference>
<feature type="region of interest" description="Disordered" evidence="5">
    <location>
        <begin position="527"/>
        <end position="583"/>
    </location>
</feature>
<dbReference type="PRINTS" id="PR00260">
    <property type="entry name" value="CHEMTRNSDUCR"/>
</dbReference>
<dbReference type="Gene3D" id="1.10.287.950">
    <property type="entry name" value="Methyl-accepting chemotaxis protein"/>
    <property type="match status" value="1"/>
</dbReference>
<dbReference type="EMBL" id="JAZIBG010000019">
    <property type="protein sequence ID" value="MEF7613573.1"/>
    <property type="molecule type" value="Genomic_DNA"/>
</dbReference>
<dbReference type="GO" id="GO:0007165">
    <property type="term" value="P:signal transduction"/>
    <property type="evidence" value="ECO:0007669"/>
    <property type="project" value="UniProtKB-KW"/>
</dbReference>
<organism evidence="7 8">
    <name type="scientific">Aquincola agrisoli</name>
    <dbReference type="NCBI Taxonomy" id="3119538"/>
    <lineage>
        <taxon>Bacteria</taxon>
        <taxon>Pseudomonadati</taxon>
        <taxon>Pseudomonadota</taxon>
        <taxon>Betaproteobacteria</taxon>
        <taxon>Burkholderiales</taxon>
        <taxon>Sphaerotilaceae</taxon>
        <taxon>Aquincola</taxon>
    </lineage>
</organism>
<evidence type="ECO:0000259" key="6">
    <source>
        <dbReference type="PROSITE" id="PS50111"/>
    </source>
</evidence>
<feature type="compositionally biased region" description="Low complexity" evidence="5">
    <location>
        <begin position="528"/>
        <end position="559"/>
    </location>
</feature>
<protein>
    <submittedName>
        <fullName evidence="7">Methyl-accepting chemotaxis protein</fullName>
    </submittedName>
</protein>
<feature type="compositionally biased region" description="Pro residues" evidence="5">
    <location>
        <begin position="560"/>
        <end position="571"/>
    </location>
</feature>
<dbReference type="SUPFAM" id="SSF58104">
    <property type="entry name" value="Methyl-accepting chemotaxis protein (MCP) signaling domain"/>
    <property type="match status" value="1"/>
</dbReference>
<keyword evidence="2" id="KW-0488">Methylation</keyword>
<evidence type="ECO:0000256" key="5">
    <source>
        <dbReference type="SAM" id="MobiDB-lite"/>
    </source>
</evidence>
<dbReference type="InterPro" id="IPR051310">
    <property type="entry name" value="MCP_chemotaxis"/>
</dbReference>
<dbReference type="RefSeq" id="WP_332288516.1">
    <property type="nucleotide sequence ID" value="NZ_JAZIBG010000019.1"/>
</dbReference>
<evidence type="ECO:0000256" key="2">
    <source>
        <dbReference type="ARBA" id="ARBA00022481"/>
    </source>
</evidence>
<dbReference type="InterPro" id="IPR024478">
    <property type="entry name" value="HlyB_4HB_MCP"/>
</dbReference>
<dbReference type="PANTHER" id="PTHR43531:SF14">
    <property type="entry name" value="METHYL-ACCEPTING CHEMOTAXIS PROTEIN I-RELATED"/>
    <property type="match status" value="1"/>
</dbReference>
<dbReference type="InterPro" id="IPR004090">
    <property type="entry name" value="Chemotax_Me-accpt_rcpt"/>
</dbReference>
<dbReference type="PANTHER" id="PTHR43531">
    <property type="entry name" value="PROTEIN ICFG"/>
    <property type="match status" value="1"/>
</dbReference>
<keyword evidence="8" id="KW-1185">Reference proteome</keyword>
<dbReference type="GO" id="GO:0005886">
    <property type="term" value="C:plasma membrane"/>
    <property type="evidence" value="ECO:0007669"/>
    <property type="project" value="TreeGrafter"/>
</dbReference>
<comment type="similarity">
    <text evidence="3">Belongs to the methyl-accepting chemotaxis (MCP) protein family.</text>
</comment>
<evidence type="ECO:0000256" key="1">
    <source>
        <dbReference type="ARBA" id="ARBA00004370"/>
    </source>
</evidence>
<reference evidence="7 8" key="1">
    <citation type="submission" date="2024-02" db="EMBL/GenBank/DDBJ databases">
        <title>Genome sequence of Aquincola sp. MAHUQ-54.</title>
        <authorList>
            <person name="Huq M.A."/>
        </authorList>
    </citation>
    <scope>NUCLEOTIDE SEQUENCE [LARGE SCALE GENOMIC DNA]</scope>
    <source>
        <strain evidence="7 8">MAHUQ-54</strain>
    </source>
</reference>
<dbReference type="GO" id="GO:0004888">
    <property type="term" value="F:transmembrane signaling receptor activity"/>
    <property type="evidence" value="ECO:0007669"/>
    <property type="project" value="InterPro"/>
</dbReference>
<feature type="domain" description="Methyl-accepting transducer" evidence="6">
    <location>
        <begin position="273"/>
        <end position="502"/>
    </location>
</feature>
<dbReference type="CDD" id="cd19411">
    <property type="entry name" value="MCP2201-like_sensor"/>
    <property type="match status" value="1"/>
</dbReference>
<comment type="subcellular location">
    <subcellularLocation>
        <location evidence="1">Membrane</location>
    </subcellularLocation>
</comment>
<keyword evidence="4" id="KW-0807">Transducer</keyword>
<dbReference type="PROSITE" id="PS50111">
    <property type="entry name" value="CHEMOTAXIS_TRANSDUC_2"/>
    <property type="match status" value="1"/>
</dbReference>
<dbReference type="GO" id="GO:0006935">
    <property type="term" value="P:chemotaxis"/>
    <property type="evidence" value="ECO:0007669"/>
    <property type="project" value="InterPro"/>
</dbReference>
<evidence type="ECO:0000256" key="3">
    <source>
        <dbReference type="ARBA" id="ARBA00029447"/>
    </source>
</evidence>
<dbReference type="Proteomes" id="UP001336250">
    <property type="component" value="Unassembled WGS sequence"/>
</dbReference>
<sequence length="583" mass="60231">MKFLSNLRLGQRLALAFGGVIALAAGLGLSAIGQLASLKGNVEEITANWLPSVQVISEIKATASDVRRAELQHLLSTSDEQMTIYEGRFDALVQEMAADFAAYEPLVSSPQEQALWDDFKRQWALYLGEHPKIRALSRANRNDDARDLARAASQRHLDDGGALLIQLVKLNAQGSVEATHAADATYGSARLVILATLGGVVLLGAGVAIGITRNITGRLGGEPDTVVGIAGRIAEGDLSAQVPVRPGDDTSILAAMARMQARLAEVVSQVRASSDSIATGSDQIATGNADLSQRTEEQASNLQQTAASMEELTSTVQNNAATAAQANTLASAASQAAARGGELVGHVVSTMQDITASSKKIADIIGTIDGIAFQTNILALNAAVEAARAGEQGRGFAVVAGEVRGLAQRSAEAAKEIKVLIGASVDKVHAGSQQVDDAGRSMGEIVSQVQRVSQFISEISAATKEQASGIEQVGTAVTQLDQVTQQNAALVEESAAAAESLRHQAARLTEVVGLFKLEAQPKAARTGAAALRRPVPAPAARAAAAPKKPPMAAGGSTAPAPAPVRAAPPVPAMAGSEDDWASF</sequence>
<evidence type="ECO:0000256" key="4">
    <source>
        <dbReference type="PROSITE-ProRule" id="PRU00284"/>
    </source>
</evidence>